<dbReference type="SUPFAM" id="SSF52047">
    <property type="entry name" value="RNI-like"/>
    <property type="match status" value="1"/>
</dbReference>
<proteinExistence type="predicted"/>
<keyword evidence="2" id="KW-1185">Reference proteome</keyword>
<evidence type="ECO:0000313" key="1">
    <source>
        <dbReference type="EMBL" id="MCI27205.1"/>
    </source>
</evidence>
<feature type="non-terminal residue" evidence="1">
    <location>
        <position position="126"/>
    </location>
</feature>
<accession>A0A392QVC7</accession>
<protein>
    <submittedName>
        <fullName evidence="1">F-box/LRR-repeat protein</fullName>
    </submittedName>
</protein>
<dbReference type="AlphaFoldDB" id="A0A392QVC7"/>
<dbReference type="Proteomes" id="UP000265520">
    <property type="component" value="Unassembled WGS sequence"/>
</dbReference>
<evidence type="ECO:0000313" key="2">
    <source>
        <dbReference type="Proteomes" id="UP000265520"/>
    </source>
</evidence>
<name>A0A392QVC7_9FABA</name>
<organism evidence="1 2">
    <name type="scientific">Trifolium medium</name>
    <dbReference type="NCBI Taxonomy" id="97028"/>
    <lineage>
        <taxon>Eukaryota</taxon>
        <taxon>Viridiplantae</taxon>
        <taxon>Streptophyta</taxon>
        <taxon>Embryophyta</taxon>
        <taxon>Tracheophyta</taxon>
        <taxon>Spermatophyta</taxon>
        <taxon>Magnoliopsida</taxon>
        <taxon>eudicotyledons</taxon>
        <taxon>Gunneridae</taxon>
        <taxon>Pentapetalae</taxon>
        <taxon>rosids</taxon>
        <taxon>fabids</taxon>
        <taxon>Fabales</taxon>
        <taxon>Fabaceae</taxon>
        <taxon>Papilionoideae</taxon>
        <taxon>50 kb inversion clade</taxon>
        <taxon>NPAAA clade</taxon>
        <taxon>Hologalegina</taxon>
        <taxon>IRL clade</taxon>
        <taxon>Trifolieae</taxon>
        <taxon>Trifolium</taxon>
    </lineage>
</organism>
<dbReference type="EMBL" id="LXQA010157963">
    <property type="protein sequence ID" value="MCI27205.1"/>
    <property type="molecule type" value="Genomic_DNA"/>
</dbReference>
<comment type="caution">
    <text evidence="1">The sequence shown here is derived from an EMBL/GenBank/DDBJ whole genome shotgun (WGS) entry which is preliminary data.</text>
</comment>
<sequence length="126" mass="14550">MTARTSEEEEEECSNLYLPAEIWDCIFKFFDGDNSIFKSLSIVSKQFLSLTNRLRFSFTITDKTIPFLSRLFHRFSNLTSLRLILSSNLRDDNDFNALLRLISTFPNLSSIKSLFLSNCCSNIPTD</sequence>
<reference evidence="1 2" key="1">
    <citation type="journal article" date="2018" name="Front. Plant Sci.">
        <title>Red Clover (Trifolium pratense) and Zigzag Clover (T. medium) - A Picture of Genomic Similarities and Differences.</title>
        <authorList>
            <person name="Dluhosova J."/>
            <person name="Istvanek J."/>
            <person name="Nedelnik J."/>
            <person name="Repkova J."/>
        </authorList>
    </citation>
    <scope>NUCLEOTIDE SEQUENCE [LARGE SCALE GENOMIC DNA]</scope>
    <source>
        <strain evidence="2">cv. 10/8</strain>
        <tissue evidence="1">Leaf</tissue>
    </source>
</reference>